<dbReference type="PROSITE" id="PS50977">
    <property type="entry name" value="HTH_TETR_2"/>
    <property type="match status" value="1"/>
</dbReference>
<gene>
    <name evidence="6" type="ORF">GCM10023189_33840</name>
</gene>
<dbReference type="PANTHER" id="PTHR30055">
    <property type="entry name" value="HTH-TYPE TRANSCRIPTIONAL REGULATOR RUTR"/>
    <property type="match status" value="1"/>
</dbReference>
<dbReference type="Gene3D" id="1.10.357.10">
    <property type="entry name" value="Tetracycline Repressor, domain 2"/>
    <property type="match status" value="1"/>
</dbReference>
<evidence type="ECO:0000313" key="6">
    <source>
        <dbReference type="EMBL" id="GAA4459741.1"/>
    </source>
</evidence>
<dbReference type="InterPro" id="IPR009057">
    <property type="entry name" value="Homeodomain-like_sf"/>
</dbReference>
<evidence type="ECO:0000256" key="4">
    <source>
        <dbReference type="PROSITE-ProRule" id="PRU00335"/>
    </source>
</evidence>
<keyword evidence="1" id="KW-0805">Transcription regulation</keyword>
<dbReference type="RefSeq" id="WP_345245081.1">
    <property type="nucleotide sequence ID" value="NZ_BAABHD010000032.1"/>
</dbReference>
<dbReference type="PANTHER" id="PTHR30055:SF234">
    <property type="entry name" value="HTH-TYPE TRANSCRIPTIONAL REGULATOR BETI"/>
    <property type="match status" value="1"/>
</dbReference>
<feature type="DNA-binding region" description="H-T-H motif" evidence="4">
    <location>
        <begin position="41"/>
        <end position="60"/>
    </location>
</feature>
<evidence type="ECO:0000256" key="3">
    <source>
        <dbReference type="ARBA" id="ARBA00023163"/>
    </source>
</evidence>
<evidence type="ECO:0000256" key="2">
    <source>
        <dbReference type="ARBA" id="ARBA00023125"/>
    </source>
</evidence>
<sequence>MKKEKRPYSMSTRAESATQTEQSIMHAMVALWMEIPLSQITLEKIAERAGVTVRTILRKFGSKEDLLEASLQHDASTIEQTRNKVPVGDVAEALNVLLTEYEQMGEAVVRTIVLENELPGARKILDRGRAYHRQWCALVFEPYLPDSGSDAYEIKLAAFIAATEIYLWKLLRKDLQKSHDETRQVFRLLVEGLIRSPHP</sequence>
<organism evidence="6 7">
    <name type="scientific">Nibrella saemangeumensis</name>
    <dbReference type="NCBI Taxonomy" id="1084526"/>
    <lineage>
        <taxon>Bacteria</taxon>
        <taxon>Pseudomonadati</taxon>
        <taxon>Bacteroidota</taxon>
        <taxon>Cytophagia</taxon>
        <taxon>Cytophagales</taxon>
        <taxon>Spirosomataceae</taxon>
        <taxon>Nibrella</taxon>
    </lineage>
</organism>
<evidence type="ECO:0000259" key="5">
    <source>
        <dbReference type="PROSITE" id="PS50977"/>
    </source>
</evidence>
<keyword evidence="2 4" id="KW-0238">DNA-binding</keyword>
<dbReference type="InterPro" id="IPR001647">
    <property type="entry name" value="HTH_TetR"/>
</dbReference>
<name>A0ABP8N1L9_9BACT</name>
<reference evidence="7" key="1">
    <citation type="journal article" date="2019" name="Int. J. Syst. Evol. Microbiol.">
        <title>The Global Catalogue of Microorganisms (GCM) 10K type strain sequencing project: providing services to taxonomists for standard genome sequencing and annotation.</title>
        <authorList>
            <consortium name="The Broad Institute Genomics Platform"/>
            <consortium name="The Broad Institute Genome Sequencing Center for Infectious Disease"/>
            <person name="Wu L."/>
            <person name="Ma J."/>
        </authorList>
    </citation>
    <scope>NUCLEOTIDE SEQUENCE [LARGE SCALE GENOMIC DNA]</scope>
    <source>
        <strain evidence="7">JCM 17927</strain>
    </source>
</reference>
<dbReference type="EMBL" id="BAABHD010000032">
    <property type="protein sequence ID" value="GAA4459741.1"/>
    <property type="molecule type" value="Genomic_DNA"/>
</dbReference>
<evidence type="ECO:0000256" key="1">
    <source>
        <dbReference type="ARBA" id="ARBA00023015"/>
    </source>
</evidence>
<comment type="caution">
    <text evidence="6">The sequence shown here is derived from an EMBL/GenBank/DDBJ whole genome shotgun (WGS) entry which is preliminary data.</text>
</comment>
<feature type="domain" description="HTH tetR-type" evidence="5">
    <location>
        <begin position="18"/>
        <end position="78"/>
    </location>
</feature>
<dbReference type="SUPFAM" id="SSF46689">
    <property type="entry name" value="Homeodomain-like"/>
    <property type="match status" value="1"/>
</dbReference>
<evidence type="ECO:0000313" key="7">
    <source>
        <dbReference type="Proteomes" id="UP001501175"/>
    </source>
</evidence>
<proteinExistence type="predicted"/>
<dbReference type="InterPro" id="IPR050109">
    <property type="entry name" value="HTH-type_TetR-like_transc_reg"/>
</dbReference>
<dbReference type="Pfam" id="PF00440">
    <property type="entry name" value="TetR_N"/>
    <property type="match status" value="1"/>
</dbReference>
<protein>
    <recommendedName>
        <fullName evidence="5">HTH tetR-type domain-containing protein</fullName>
    </recommendedName>
</protein>
<dbReference type="Proteomes" id="UP001501175">
    <property type="component" value="Unassembled WGS sequence"/>
</dbReference>
<keyword evidence="7" id="KW-1185">Reference proteome</keyword>
<keyword evidence="3" id="KW-0804">Transcription</keyword>
<accession>A0ABP8N1L9</accession>